<dbReference type="GO" id="GO:0016491">
    <property type="term" value="F:oxidoreductase activity"/>
    <property type="evidence" value="ECO:0007669"/>
    <property type="project" value="UniProtKB-KW"/>
</dbReference>
<dbReference type="NCBIfam" id="TIGR04380">
    <property type="entry name" value="myo_inos_iolG"/>
    <property type="match status" value="1"/>
</dbReference>
<dbReference type="Gene3D" id="3.40.50.720">
    <property type="entry name" value="NAD(P)-binding Rossmann-like Domain"/>
    <property type="match status" value="1"/>
</dbReference>
<dbReference type="OrthoDB" id="9793050at2"/>
<dbReference type="GO" id="GO:0005737">
    <property type="term" value="C:cytoplasm"/>
    <property type="evidence" value="ECO:0007669"/>
    <property type="project" value="TreeGrafter"/>
</dbReference>
<dbReference type="GO" id="GO:0000166">
    <property type="term" value="F:nucleotide binding"/>
    <property type="evidence" value="ECO:0007669"/>
    <property type="project" value="InterPro"/>
</dbReference>
<comment type="similarity">
    <text evidence="1">Belongs to the Gfo/Idh/MocA family.</text>
</comment>
<dbReference type="SUPFAM" id="SSF55347">
    <property type="entry name" value="Glyceraldehyde-3-phosphate dehydrogenase-like, C-terminal domain"/>
    <property type="match status" value="1"/>
</dbReference>
<dbReference type="InterPro" id="IPR000683">
    <property type="entry name" value="Gfo/Idh/MocA-like_OxRdtase_N"/>
</dbReference>
<evidence type="ECO:0000313" key="6">
    <source>
        <dbReference type="Proteomes" id="UP001152876"/>
    </source>
</evidence>
<dbReference type="AlphaFoldDB" id="A0A9X4NX45"/>
<feature type="domain" description="Gfo/Idh/MocA-like oxidoreductase N-terminal" evidence="3">
    <location>
        <begin position="3"/>
        <end position="119"/>
    </location>
</feature>
<dbReference type="GO" id="GO:0006740">
    <property type="term" value="P:NADPH regeneration"/>
    <property type="evidence" value="ECO:0007669"/>
    <property type="project" value="TreeGrafter"/>
</dbReference>
<accession>A0A9X4NX45</accession>
<dbReference type="Gene3D" id="3.30.360.10">
    <property type="entry name" value="Dihydrodipicolinate Reductase, domain 2"/>
    <property type="match status" value="1"/>
</dbReference>
<dbReference type="PANTHER" id="PTHR42840">
    <property type="entry name" value="NAD(P)-BINDING ROSSMANN-FOLD SUPERFAMILY PROTEIN-RELATED"/>
    <property type="match status" value="1"/>
</dbReference>
<sequence length="331" mass="35133">MKNVAVFGAGRIGRIHAANLAALPGVQLKYVCDAVPAAAADLAQALGAEVSTIDAVFADPSIDAMAICSPTSTHSELITRAAAAGKHIFCEKPVDLSVPRAEAVAQAVAAAGVGCMIGFQRRFDPTFNEARRRMDAGEIGKPEMLVITSRDPGAPPVDYIKQSGGIFRDMLIHDFDVFRWILCADGDEAAWLSATGSVLTDPAVGAAGDFDCTAVTIRTTKGRLCQINTTRRAAYGYDQRFEVLGSAGLLQCGNHTPSEVLQWDANGVKADKPEAFFLQRYAAAYRLEIEHFFACLQSGQPFKTTVQDGVLAQKLADAAAQSAQTGQPVVL</sequence>
<comment type="caution">
    <text evidence="5">The sequence shown here is derived from an EMBL/GenBank/DDBJ whole genome shotgun (WGS) entry which is preliminary data.</text>
</comment>
<dbReference type="Pfam" id="PF02894">
    <property type="entry name" value="GFO_IDH_MocA_C"/>
    <property type="match status" value="1"/>
</dbReference>
<evidence type="ECO:0000259" key="3">
    <source>
        <dbReference type="Pfam" id="PF01408"/>
    </source>
</evidence>
<protein>
    <submittedName>
        <fullName evidence="5">Inositol 2-dehydrogenase</fullName>
    </submittedName>
</protein>
<dbReference type="InterPro" id="IPR030827">
    <property type="entry name" value="Myo_inos_IolG"/>
</dbReference>
<evidence type="ECO:0000256" key="1">
    <source>
        <dbReference type="ARBA" id="ARBA00010928"/>
    </source>
</evidence>
<dbReference type="SUPFAM" id="SSF51735">
    <property type="entry name" value="NAD(P)-binding Rossmann-fold domains"/>
    <property type="match status" value="1"/>
</dbReference>
<dbReference type="InterPro" id="IPR036291">
    <property type="entry name" value="NAD(P)-bd_dom_sf"/>
</dbReference>
<dbReference type="Proteomes" id="UP001152876">
    <property type="component" value="Unassembled WGS sequence"/>
</dbReference>
<keyword evidence="2" id="KW-0560">Oxidoreductase</keyword>
<feature type="domain" description="Gfo/Idh/MocA-like oxidoreductase C-terminal" evidence="4">
    <location>
        <begin position="134"/>
        <end position="330"/>
    </location>
</feature>
<dbReference type="PANTHER" id="PTHR42840:SF3">
    <property type="entry name" value="BINDING ROSSMANN FOLD OXIDOREDUCTASE, PUTATIVE (AFU_ORTHOLOGUE AFUA_2G10240)-RELATED"/>
    <property type="match status" value="1"/>
</dbReference>
<name>A0A9X4NX45_9BURK</name>
<proteinExistence type="inferred from homology"/>
<dbReference type="InterPro" id="IPR004104">
    <property type="entry name" value="Gfo/Idh/MocA-like_OxRdtase_C"/>
</dbReference>
<evidence type="ECO:0000313" key="5">
    <source>
        <dbReference type="EMBL" id="MDG5978236.1"/>
    </source>
</evidence>
<gene>
    <name evidence="5" type="ORF">H010_23501</name>
</gene>
<keyword evidence="6" id="KW-1185">Reference proteome</keyword>
<reference evidence="5" key="1">
    <citation type="submission" date="2013-01" db="EMBL/GenBank/DDBJ databases">
        <title>Genome draft of Hydrogenophaga taeniospiralis 2K1.</title>
        <authorList>
            <person name="Gomila M."/>
            <person name="Lalucat J."/>
        </authorList>
    </citation>
    <scope>NUCLEOTIDE SEQUENCE</scope>
    <source>
        <strain evidence="5">CCUG 15921</strain>
    </source>
</reference>
<dbReference type="Pfam" id="PF01408">
    <property type="entry name" value="GFO_IDH_MocA"/>
    <property type="match status" value="1"/>
</dbReference>
<evidence type="ECO:0000256" key="2">
    <source>
        <dbReference type="ARBA" id="ARBA00023002"/>
    </source>
</evidence>
<dbReference type="RefSeq" id="WP_068167870.1">
    <property type="nucleotide sequence ID" value="NZ_AOGK01000033.1"/>
</dbReference>
<dbReference type="EMBL" id="AOGK01000033">
    <property type="protein sequence ID" value="MDG5978236.1"/>
    <property type="molecule type" value="Genomic_DNA"/>
</dbReference>
<evidence type="ECO:0000259" key="4">
    <source>
        <dbReference type="Pfam" id="PF02894"/>
    </source>
</evidence>
<organism evidence="5 6">
    <name type="scientific">Hydrogenophaga taeniospiralis CCUG 15921</name>
    <dbReference type="NCBI Taxonomy" id="1281780"/>
    <lineage>
        <taxon>Bacteria</taxon>
        <taxon>Pseudomonadati</taxon>
        <taxon>Pseudomonadota</taxon>
        <taxon>Betaproteobacteria</taxon>
        <taxon>Burkholderiales</taxon>
        <taxon>Comamonadaceae</taxon>
        <taxon>Hydrogenophaga</taxon>
    </lineage>
</organism>